<protein>
    <submittedName>
        <fullName evidence="3">Uncharacterized protein</fullName>
    </submittedName>
</protein>
<comment type="caution">
    <text evidence="3">The sequence shown here is derived from an EMBL/GenBank/DDBJ whole genome shotgun (WGS) entry which is preliminary data.</text>
</comment>
<evidence type="ECO:0000256" key="2">
    <source>
        <dbReference type="SAM" id="Phobius"/>
    </source>
</evidence>
<evidence type="ECO:0000313" key="3">
    <source>
        <dbReference type="EMBL" id="KAL3677126.1"/>
    </source>
</evidence>
<reference evidence="3 4" key="1">
    <citation type="submission" date="2024-09" db="EMBL/GenBank/DDBJ databases">
        <title>Chromosome-scale assembly of Riccia sorocarpa.</title>
        <authorList>
            <person name="Paukszto L."/>
        </authorList>
    </citation>
    <scope>NUCLEOTIDE SEQUENCE [LARGE SCALE GENOMIC DNA]</scope>
    <source>
        <strain evidence="3">LP-2024</strain>
        <tissue evidence="3">Aerial parts of the thallus</tissue>
    </source>
</reference>
<name>A0ABD3GGV8_9MARC</name>
<keyword evidence="2" id="KW-1133">Transmembrane helix</keyword>
<proteinExistence type="predicted"/>
<gene>
    <name evidence="3" type="ORF">R1sor_027074</name>
</gene>
<dbReference type="AlphaFoldDB" id="A0ABD3GGV8"/>
<evidence type="ECO:0000313" key="4">
    <source>
        <dbReference type="Proteomes" id="UP001633002"/>
    </source>
</evidence>
<feature type="region of interest" description="Disordered" evidence="1">
    <location>
        <begin position="119"/>
        <end position="153"/>
    </location>
</feature>
<sequence length="176" mass="19206">MFPSDCLTFGLQFRCIILMPLVILVAGLVLCLIVFPILEAQQLRDSNLNDMWTRVEVVRKELHRLKHASEGEGVAQTMTDGEEDQVGLQTGQEEGITDGEVSSAVQDAPSTSYAHGSIVSAADPHAASTSSGCRMRRSSTSEDQDAPSTSYASRSRLCDNETIDNFLKFMIRSCST</sequence>
<evidence type="ECO:0000256" key="1">
    <source>
        <dbReference type="SAM" id="MobiDB-lite"/>
    </source>
</evidence>
<organism evidence="3 4">
    <name type="scientific">Riccia sorocarpa</name>
    <dbReference type="NCBI Taxonomy" id="122646"/>
    <lineage>
        <taxon>Eukaryota</taxon>
        <taxon>Viridiplantae</taxon>
        <taxon>Streptophyta</taxon>
        <taxon>Embryophyta</taxon>
        <taxon>Marchantiophyta</taxon>
        <taxon>Marchantiopsida</taxon>
        <taxon>Marchantiidae</taxon>
        <taxon>Marchantiales</taxon>
        <taxon>Ricciaceae</taxon>
        <taxon>Riccia</taxon>
    </lineage>
</organism>
<accession>A0ABD3GGV8</accession>
<keyword evidence="2" id="KW-0472">Membrane</keyword>
<feature type="transmembrane region" description="Helical" evidence="2">
    <location>
        <begin position="16"/>
        <end position="38"/>
    </location>
</feature>
<keyword evidence="2" id="KW-0812">Transmembrane</keyword>
<dbReference type="EMBL" id="JBJQOH010000008">
    <property type="protein sequence ID" value="KAL3677126.1"/>
    <property type="molecule type" value="Genomic_DNA"/>
</dbReference>
<keyword evidence="4" id="KW-1185">Reference proteome</keyword>
<dbReference type="Proteomes" id="UP001633002">
    <property type="component" value="Unassembled WGS sequence"/>
</dbReference>